<sequence>MRENGLRTTEIAKGQSSFPEVYPWMTKGLYSKEDCLKKTIWPRTELSTAQGSESIVKKNSR</sequence>
<dbReference type="Proteomes" id="UP001249851">
    <property type="component" value="Unassembled WGS sequence"/>
</dbReference>
<dbReference type="AlphaFoldDB" id="A0AAD9QZP8"/>
<reference evidence="1" key="1">
    <citation type="journal article" date="2023" name="G3 (Bethesda)">
        <title>Whole genome assembly and annotation of the endangered Caribbean coral Acropora cervicornis.</title>
        <authorList>
            <person name="Selwyn J.D."/>
            <person name="Vollmer S.V."/>
        </authorList>
    </citation>
    <scope>NUCLEOTIDE SEQUENCE</scope>
    <source>
        <strain evidence="1">K2</strain>
    </source>
</reference>
<dbReference type="EMBL" id="JARQWQ010000008">
    <property type="protein sequence ID" value="KAK2570218.1"/>
    <property type="molecule type" value="Genomic_DNA"/>
</dbReference>
<accession>A0AAD9QZP8</accession>
<evidence type="ECO:0000313" key="1">
    <source>
        <dbReference type="EMBL" id="KAK2570218.1"/>
    </source>
</evidence>
<protein>
    <submittedName>
        <fullName evidence="1">Uncharacterized protein</fullName>
    </submittedName>
</protein>
<gene>
    <name evidence="1" type="ORF">P5673_004995</name>
</gene>
<reference evidence="1" key="2">
    <citation type="journal article" date="2023" name="Science">
        <title>Genomic signatures of disease resistance in endangered staghorn corals.</title>
        <authorList>
            <person name="Vollmer S.V."/>
            <person name="Selwyn J.D."/>
            <person name="Despard B.A."/>
            <person name="Roesel C.L."/>
        </authorList>
    </citation>
    <scope>NUCLEOTIDE SEQUENCE</scope>
    <source>
        <strain evidence="1">K2</strain>
    </source>
</reference>
<organism evidence="1 2">
    <name type="scientific">Acropora cervicornis</name>
    <name type="common">Staghorn coral</name>
    <dbReference type="NCBI Taxonomy" id="6130"/>
    <lineage>
        <taxon>Eukaryota</taxon>
        <taxon>Metazoa</taxon>
        <taxon>Cnidaria</taxon>
        <taxon>Anthozoa</taxon>
        <taxon>Hexacorallia</taxon>
        <taxon>Scleractinia</taxon>
        <taxon>Astrocoeniina</taxon>
        <taxon>Acroporidae</taxon>
        <taxon>Acropora</taxon>
    </lineage>
</organism>
<keyword evidence="2" id="KW-1185">Reference proteome</keyword>
<comment type="caution">
    <text evidence="1">The sequence shown here is derived from an EMBL/GenBank/DDBJ whole genome shotgun (WGS) entry which is preliminary data.</text>
</comment>
<proteinExistence type="predicted"/>
<evidence type="ECO:0000313" key="2">
    <source>
        <dbReference type="Proteomes" id="UP001249851"/>
    </source>
</evidence>
<name>A0AAD9QZP8_ACRCE</name>